<sequence length="47" mass="5328">MYNKICSGMAWGLALAYTCIYIFTAEPTWICASGIFMLVAIQFEKQE</sequence>
<feature type="transmembrane region" description="Helical" evidence="1">
    <location>
        <begin position="20"/>
        <end position="41"/>
    </location>
</feature>
<name>A0A5J6T8T8_9CAUD</name>
<evidence type="ECO:0000313" key="3">
    <source>
        <dbReference type="Proteomes" id="UP000325717"/>
    </source>
</evidence>
<dbReference type="Proteomes" id="UP000325717">
    <property type="component" value="Segment"/>
</dbReference>
<accession>A0A5J6T8T8</accession>
<gene>
    <name evidence="2" type="ORF">fHeKpn01_gp18</name>
</gene>
<dbReference type="EMBL" id="MN380459">
    <property type="protein sequence ID" value="QFG06565.1"/>
    <property type="molecule type" value="Genomic_DNA"/>
</dbReference>
<keyword evidence="1" id="KW-0472">Membrane</keyword>
<protein>
    <submittedName>
        <fullName evidence="2">Uncharacterized protein</fullName>
    </submittedName>
</protein>
<organism evidence="2 3">
    <name type="scientific">Klebsiella phage vB_KpnP_fHeKpn01</name>
    <dbReference type="NCBI Taxonomy" id="2650665"/>
    <lineage>
        <taxon>Viruses</taxon>
        <taxon>Duplodnaviria</taxon>
        <taxon>Heunggongvirae</taxon>
        <taxon>Uroviricota</taxon>
        <taxon>Caudoviricetes</taxon>
        <taxon>Autographivirales</taxon>
        <taxon>Autoscriptoviridae</taxon>
        <taxon>Slopekvirinae</taxon>
        <taxon>Drulisvirus</taxon>
        <taxon>Drulisvirus fHeKpn01</taxon>
    </lineage>
</organism>
<keyword evidence="1" id="KW-0812">Transmembrane</keyword>
<keyword evidence="1" id="KW-1133">Transmembrane helix</keyword>
<reference evidence="2 3" key="1">
    <citation type="submission" date="2019-08" db="EMBL/GenBank/DDBJ databases">
        <title>The complete genome sequence of Klebsiella phage fHe-Kpn01 and the discovery of three toxic proteins encoded in its genome.</title>
        <authorList>
            <person name="Spruit C.M."/>
            <person name="Wicklund A."/>
            <person name="Skurnik M."/>
            <person name="Pajunen M.I."/>
        </authorList>
    </citation>
    <scope>NUCLEOTIDE SEQUENCE [LARGE SCALE GENOMIC DNA]</scope>
</reference>
<evidence type="ECO:0000313" key="2">
    <source>
        <dbReference type="EMBL" id="QFG06565.1"/>
    </source>
</evidence>
<proteinExistence type="predicted"/>
<keyword evidence="3" id="KW-1185">Reference proteome</keyword>
<evidence type="ECO:0000256" key="1">
    <source>
        <dbReference type="SAM" id="Phobius"/>
    </source>
</evidence>